<keyword evidence="2" id="KW-1133">Transmembrane helix</keyword>
<sequence length="296" mass="31986">MSPSSLIFVAVVASWVIYFVVHVARRREQLATARNVDRFSNQMRVLQRRAVASADVGPSVRLKSASSGIGRPLVAGASMRTAPVGGRTVVEAIHVDSESDRQSAAHVRAREIRRNQVRAVFLLGSLVAFLVTVPMAILGMVSGLIPVSAFGVAVLTFVRMRAAVLARHSARTRAAAARSREYERNVRYRAEVAHEARPAARTMPVAQEFVDVRDHRTCDAPAVQTGTSVPSQLAVDPLFADGGWEPKPVPPPTYTMKAKARRPAAPKPVAPPAPVEFDYGDAYYDDGEGQSRVLGA</sequence>
<feature type="region of interest" description="Disordered" evidence="1">
    <location>
        <begin position="253"/>
        <end position="273"/>
    </location>
</feature>
<proteinExistence type="predicted"/>
<name>A0A239VSM5_9MICO</name>
<protein>
    <submittedName>
        <fullName evidence="3">Uncharacterized protein</fullName>
    </submittedName>
</protein>
<dbReference type="AlphaFoldDB" id="A0A239VSM5"/>
<keyword evidence="2" id="KW-0472">Membrane</keyword>
<evidence type="ECO:0000313" key="4">
    <source>
        <dbReference type="Proteomes" id="UP000242637"/>
    </source>
</evidence>
<evidence type="ECO:0000313" key="3">
    <source>
        <dbReference type="EMBL" id="SNV25271.1"/>
    </source>
</evidence>
<reference evidence="3 4" key="1">
    <citation type="submission" date="2017-06" db="EMBL/GenBank/DDBJ databases">
        <authorList>
            <consortium name="Pathogen Informatics"/>
        </authorList>
    </citation>
    <scope>NUCLEOTIDE SEQUENCE [LARGE SCALE GENOMIC DNA]</scope>
    <source>
        <strain evidence="3 4">NCTC13039</strain>
    </source>
</reference>
<evidence type="ECO:0000256" key="2">
    <source>
        <dbReference type="SAM" id="Phobius"/>
    </source>
</evidence>
<feature type="transmembrane region" description="Helical" evidence="2">
    <location>
        <begin position="6"/>
        <end position="24"/>
    </location>
</feature>
<evidence type="ECO:0000256" key="1">
    <source>
        <dbReference type="SAM" id="MobiDB-lite"/>
    </source>
</evidence>
<organism evidence="3 4">
    <name type="scientific">Dermatophilus congolensis</name>
    <dbReference type="NCBI Taxonomy" id="1863"/>
    <lineage>
        <taxon>Bacteria</taxon>
        <taxon>Bacillati</taxon>
        <taxon>Actinomycetota</taxon>
        <taxon>Actinomycetes</taxon>
        <taxon>Micrococcales</taxon>
        <taxon>Dermatophilaceae</taxon>
        <taxon>Dermatophilus</taxon>
    </lineage>
</organism>
<feature type="transmembrane region" description="Helical" evidence="2">
    <location>
        <begin position="144"/>
        <end position="164"/>
    </location>
</feature>
<gene>
    <name evidence="3" type="ORF">SAMEA4475696_02219</name>
</gene>
<dbReference type="KEGG" id="dco:SAMEA4475696_2219"/>
<dbReference type="STRING" id="1121387.GCA_000429885_00586"/>
<keyword evidence="2" id="KW-0812">Transmembrane</keyword>
<feature type="transmembrane region" description="Helical" evidence="2">
    <location>
        <begin position="119"/>
        <end position="138"/>
    </location>
</feature>
<dbReference type="EMBL" id="LT906453">
    <property type="protein sequence ID" value="SNV25271.1"/>
    <property type="molecule type" value="Genomic_DNA"/>
</dbReference>
<accession>A0A239VSM5</accession>
<dbReference type="Proteomes" id="UP000242637">
    <property type="component" value="Chromosome 1"/>
</dbReference>
<keyword evidence="4" id="KW-1185">Reference proteome</keyword>